<evidence type="ECO:0000313" key="1">
    <source>
        <dbReference type="EMBL" id="ACJ27867.1"/>
    </source>
</evidence>
<organism evidence="1 2">
    <name type="scientific">Shewanella piezotolerans (strain WP3 / JCM 13877)</name>
    <dbReference type="NCBI Taxonomy" id="225849"/>
    <lineage>
        <taxon>Bacteria</taxon>
        <taxon>Pseudomonadati</taxon>
        <taxon>Pseudomonadota</taxon>
        <taxon>Gammaproteobacteria</taxon>
        <taxon>Alteromonadales</taxon>
        <taxon>Shewanellaceae</taxon>
        <taxon>Shewanella</taxon>
    </lineage>
</organism>
<accession>B8CJA5</accession>
<dbReference type="EMBL" id="CP000472">
    <property type="protein sequence ID" value="ACJ27867.1"/>
    <property type="molecule type" value="Genomic_DNA"/>
</dbReference>
<sequence>MSQITQWDDEYENCTRFDACKLNGDLDGHCYGGR</sequence>
<dbReference type="STRING" id="225849.swp_1066"/>
<proteinExistence type="predicted"/>
<keyword evidence="2" id="KW-1185">Reference proteome</keyword>
<dbReference type="HOGENOM" id="CLU_3375959_0_0_6"/>
<protein>
    <submittedName>
        <fullName evidence="1">Uncharacterized protein</fullName>
    </submittedName>
</protein>
<reference evidence="1 2" key="1">
    <citation type="journal article" date="2008" name="PLoS ONE">
        <title>Environmental adaptation: genomic analysis of the piezotolerant and psychrotolerant deep-sea iron reducing bacterium Shewanella piezotolerans WP3.</title>
        <authorList>
            <person name="Wang F."/>
            <person name="Wang J."/>
            <person name="Jian H."/>
            <person name="Zhang B."/>
            <person name="Li S."/>
            <person name="Wang F."/>
            <person name="Zeng X."/>
            <person name="Gao L."/>
            <person name="Bartlett D.H."/>
            <person name="Yu J."/>
            <person name="Hu S."/>
            <person name="Xiao X."/>
        </authorList>
    </citation>
    <scope>NUCLEOTIDE SEQUENCE [LARGE SCALE GENOMIC DNA]</scope>
    <source>
        <strain evidence="2">WP3 / JCM 13877</strain>
    </source>
</reference>
<dbReference type="Proteomes" id="UP000000753">
    <property type="component" value="Chromosome"/>
</dbReference>
<gene>
    <name evidence="1" type="ordered locus">swp_1066</name>
</gene>
<dbReference type="AlphaFoldDB" id="B8CJA5"/>
<name>B8CJA5_SHEPW</name>
<dbReference type="KEGG" id="swp:swp_1066"/>
<evidence type="ECO:0000313" key="2">
    <source>
        <dbReference type="Proteomes" id="UP000000753"/>
    </source>
</evidence>